<dbReference type="InterPro" id="IPR013561">
    <property type="entry name" value="FilR1_middle_dom"/>
</dbReference>
<reference evidence="4" key="1">
    <citation type="submission" date="2020-06" db="EMBL/GenBank/DDBJ databases">
        <title>Haloterrigena sp. nov., an extremely halophilic archaeon isolated from a saline sediment.</title>
        <authorList>
            <person name="Liu B.-B."/>
        </authorList>
    </citation>
    <scope>NUCLEOTIDE SEQUENCE</scope>
    <source>
        <strain evidence="4">SYSU A121-1</strain>
    </source>
</reference>
<dbReference type="SUPFAM" id="SSF46785">
    <property type="entry name" value="Winged helix' DNA-binding domain"/>
    <property type="match status" value="1"/>
</dbReference>
<evidence type="ECO:0000256" key="1">
    <source>
        <dbReference type="SAM" id="MobiDB-lite"/>
    </source>
</evidence>
<dbReference type="OrthoDB" id="381611at2157"/>
<dbReference type="InterPro" id="IPR036388">
    <property type="entry name" value="WH-like_DNA-bd_sf"/>
</dbReference>
<dbReference type="Pfam" id="PF08350">
    <property type="entry name" value="FilR1_middle"/>
    <property type="match status" value="1"/>
</dbReference>
<feature type="domain" description="HVO-A0261-like N-terminal" evidence="3">
    <location>
        <begin position="33"/>
        <end position="116"/>
    </location>
</feature>
<organism evidence="4 5">
    <name type="scientific">Haloterrigena gelatinilytica</name>
    <dbReference type="NCBI Taxonomy" id="2741724"/>
    <lineage>
        <taxon>Archaea</taxon>
        <taxon>Methanobacteriati</taxon>
        <taxon>Methanobacteriota</taxon>
        <taxon>Stenosarchaea group</taxon>
        <taxon>Halobacteria</taxon>
        <taxon>Halobacteriales</taxon>
        <taxon>Natrialbaceae</taxon>
        <taxon>Haloterrigena</taxon>
    </lineage>
</organism>
<proteinExistence type="predicted"/>
<dbReference type="RefSeq" id="WP_174701447.1">
    <property type="nucleotide sequence ID" value="NZ_JABURA010000001.1"/>
</dbReference>
<evidence type="ECO:0000259" key="3">
    <source>
        <dbReference type="Pfam" id="PF25213"/>
    </source>
</evidence>
<dbReference type="InterPro" id="IPR036390">
    <property type="entry name" value="WH_DNA-bd_sf"/>
</dbReference>
<evidence type="ECO:0000313" key="4">
    <source>
        <dbReference type="EMBL" id="NUB90452.1"/>
    </source>
</evidence>
<feature type="region of interest" description="Disordered" evidence="1">
    <location>
        <begin position="1"/>
        <end position="21"/>
    </location>
</feature>
<accession>A0A8J8GMC5</accession>
<feature type="domain" description="Methanogenesis regulatory protein FilR1 middle" evidence="2">
    <location>
        <begin position="151"/>
        <end position="279"/>
    </location>
</feature>
<dbReference type="Pfam" id="PF25213">
    <property type="entry name" value="HVO_A0261_N"/>
    <property type="match status" value="1"/>
</dbReference>
<protein>
    <submittedName>
        <fullName evidence="4">Helix-turn-helix domain-containing protein</fullName>
    </submittedName>
</protein>
<dbReference type="InterPro" id="IPR011991">
    <property type="entry name" value="ArsR-like_HTH"/>
</dbReference>
<dbReference type="AlphaFoldDB" id="A0A8J8GMC5"/>
<name>A0A8J8GMC5_9EURY</name>
<dbReference type="CDD" id="cd00090">
    <property type="entry name" value="HTH_ARSR"/>
    <property type="match status" value="1"/>
</dbReference>
<sequence>MVQNIKSNDQKAESVDPNQHSMIDEESLEETLSDLALFTQSPTRLRILNRLRESPHSVTELNETLDVHRTTLQRNIELLREKQCIQSDPAETVYRITPPGRLFLEALQQATSTAQMAGRLSTFLAEFPGEIPADITCLRECCITTAAPYNPHAPQERLQRLLTNSESVELLVPRIPPMHLQIIADHITNWTTCELICPTPVIEHFATTLPSLTESVVTTGHVYELDESTGPSVGVGKIDENPIIIVYDDNYHMHAILETTPDQSAIEKWVSSQYRDCRQTATIISNSG</sequence>
<comment type="caution">
    <text evidence="4">The sequence shown here is derived from an EMBL/GenBank/DDBJ whole genome shotgun (WGS) entry which is preliminary data.</text>
</comment>
<dbReference type="InterPro" id="IPR057527">
    <property type="entry name" value="HVO_A0261-like_N"/>
</dbReference>
<evidence type="ECO:0000313" key="5">
    <source>
        <dbReference type="Proteomes" id="UP000728647"/>
    </source>
</evidence>
<gene>
    <name evidence="4" type="ORF">HT576_05310</name>
</gene>
<evidence type="ECO:0000259" key="2">
    <source>
        <dbReference type="Pfam" id="PF08350"/>
    </source>
</evidence>
<dbReference type="EMBL" id="JABURA010000001">
    <property type="protein sequence ID" value="NUB90452.1"/>
    <property type="molecule type" value="Genomic_DNA"/>
</dbReference>
<dbReference type="Proteomes" id="UP000728647">
    <property type="component" value="Unassembled WGS sequence"/>
</dbReference>
<dbReference type="Gene3D" id="1.10.10.10">
    <property type="entry name" value="Winged helix-like DNA-binding domain superfamily/Winged helix DNA-binding domain"/>
    <property type="match status" value="1"/>
</dbReference>